<keyword evidence="6" id="KW-0808">Transferase</keyword>
<keyword evidence="4 5" id="KW-0472">Membrane</keyword>
<accession>A0A5B0GWZ7</accession>
<dbReference type="InterPro" id="IPR052527">
    <property type="entry name" value="Metal_cation-efflux_comp"/>
</dbReference>
<evidence type="ECO:0000313" key="6">
    <source>
        <dbReference type="EMBL" id="KAA1007363.1"/>
    </source>
</evidence>
<dbReference type="PANTHER" id="PTHR43847:SF1">
    <property type="entry name" value="BLL3993 PROTEIN"/>
    <property type="match status" value="1"/>
</dbReference>
<keyword evidence="6" id="KW-0489">Methyltransferase</keyword>
<feature type="transmembrane region" description="Helical" evidence="5">
    <location>
        <begin position="32"/>
        <end position="51"/>
    </location>
</feature>
<keyword evidence="7" id="KW-1185">Reference proteome</keyword>
<feature type="transmembrane region" description="Helical" evidence="5">
    <location>
        <begin position="76"/>
        <end position="94"/>
    </location>
</feature>
<dbReference type="GO" id="GO:0008168">
    <property type="term" value="F:methyltransferase activity"/>
    <property type="evidence" value="ECO:0007669"/>
    <property type="project" value="UniProtKB-KW"/>
</dbReference>
<dbReference type="PANTHER" id="PTHR43847">
    <property type="entry name" value="BLL3993 PROTEIN"/>
    <property type="match status" value="1"/>
</dbReference>
<reference evidence="6 7" key="1">
    <citation type="submission" date="2019-08" db="EMBL/GenBank/DDBJ databases">
        <title>Paraburkholderia sp. DCY113.</title>
        <authorList>
            <person name="Kang J."/>
        </authorList>
    </citation>
    <scope>NUCLEOTIDE SEQUENCE [LARGE SCALE GENOMIC DNA]</scope>
    <source>
        <strain evidence="6 7">DCY113</strain>
    </source>
</reference>
<evidence type="ECO:0000256" key="1">
    <source>
        <dbReference type="ARBA" id="ARBA00004127"/>
    </source>
</evidence>
<comment type="subcellular location">
    <subcellularLocation>
        <location evidence="1">Endomembrane system</location>
        <topology evidence="1">Multi-pass membrane protein</topology>
    </subcellularLocation>
</comment>
<evidence type="ECO:0000256" key="4">
    <source>
        <dbReference type="ARBA" id="ARBA00023136"/>
    </source>
</evidence>
<evidence type="ECO:0000256" key="2">
    <source>
        <dbReference type="ARBA" id="ARBA00022692"/>
    </source>
</evidence>
<comment type="caution">
    <text evidence="6">The sequence shown here is derived from an EMBL/GenBank/DDBJ whole genome shotgun (WGS) entry which is preliminary data.</text>
</comment>
<dbReference type="InterPro" id="IPR007318">
    <property type="entry name" value="Phopholipid_MeTrfase"/>
</dbReference>
<dbReference type="Gene3D" id="1.20.120.1630">
    <property type="match status" value="1"/>
</dbReference>
<feature type="transmembrane region" description="Helical" evidence="5">
    <location>
        <begin position="161"/>
        <end position="182"/>
    </location>
</feature>
<protein>
    <submittedName>
        <fullName evidence="6">Isoprenylcysteine carboxylmethyltransferase family protein</fullName>
    </submittedName>
</protein>
<keyword evidence="2 5" id="KW-0812">Transmembrane</keyword>
<keyword evidence="3 5" id="KW-1133">Transmembrane helix</keyword>
<name>A0A5B0GWZ7_9BURK</name>
<dbReference type="AlphaFoldDB" id="A0A5B0GWZ7"/>
<dbReference type="Proteomes" id="UP000325273">
    <property type="component" value="Unassembled WGS sequence"/>
</dbReference>
<evidence type="ECO:0000313" key="7">
    <source>
        <dbReference type="Proteomes" id="UP000325273"/>
    </source>
</evidence>
<dbReference type="GO" id="GO:0032259">
    <property type="term" value="P:methylation"/>
    <property type="evidence" value="ECO:0007669"/>
    <property type="project" value="UniProtKB-KW"/>
</dbReference>
<dbReference type="GO" id="GO:0012505">
    <property type="term" value="C:endomembrane system"/>
    <property type="evidence" value="ECO:0007669"/>
    <property type="project" value="UniProtKB-SubCell"/>
</dbReference>
<dbReference type="Pfam" id="PF04191">
    <property type="entry name" value="PEMT"/>
    <property type="match status" value="1"/>
</dbReference>
<evidence type="ECO:0000256" key="3">
    <source>
        <dbReference type="ARBA" id="ARBA00022989"/>
    </source>
</evidence>
<proteinExistence type="predicted"/>
<gene>
    <name evidence="6" type="ORF">FVF58_24895</name>
</gene>
<dbReference type="EMBL" id="VTUZ01000017">
    <property type="protein sequence ID" value="KAA1007363.1"/>
    <property type="molecule type" value="Genomic_DNA"/>
</dbReference>
<feature type="transmembrane region" description="Helical" evidence="5">
    <location>
        <begin position="106"/>
        <end position="128"/>
    </location>
</feature>
<organism evidence="6 7">
    <name type="scientific">Paraburkholderia panacisoli</name>
    <dbReference type="NCBI Taxonomy" id="2603818"/>
    <lineage>
        <taxon>Bacteria</taxon>
        <taxon>Pseudomonadati</taxon>
        <taxon>Pseudomonadota</taxon>
        <taxon>Betaproteobacteria</taxon>
        <taxon>Burkholderiales</taxon>
        <taxon>Burkholderiaceae</taxon>
        <taxon>Paraburkholderia</taxon>
    </lineage>
</organism>
<dbReference type="RefSeq" id="WP_149672488.1">
    <property type="nucleotide sequence ID" value="NZ_VTUZ01000017.1"/>
</dbReference>
<evidence type="ECO:0000256" key="5">
    <source>
        <dbReference type="SAM" id="Phobius"/>
    </source>
</evidence>
<sequence length="226" mass="25540">MIARLVLQTVLWLAGMGVLLFGAAGTLAWPAAWWYLIEVGVLSIWIGVWLARHDPALLAERLAPPVQAEQSRWDRLFMLGIALLWSGWLVVMGFDAMRFRWSAPLPVALVVLGALCVFLCIFMCRFVFKANTYAAPVVKIQTSRGHKVIDSGPYAHIRHPMYCAALLMFVGTPLLLGSWWGLAVVPVMVFGMGWRAVREERLLAAQLDGYTEYMARVRFRFVPFIW</sequence>